<dbReference type="CDD" id="cd04785">
    <property type="entry name" value="HTH_CadR-PbrR-like"/>
    <property type="match status" value="1"/>
</dbReference>
<evidence type="ECO:0000313" key="5">
    <source>
        <dbReference type="EMBL" id="NNM73937.1"/>
    </source>
</evidence>
<reference evidence="5 6" key="1">
    <citation type="submission" date="2020-04" db="EMBL/GenBank/DDBJ databases">
        <title>Enterovirga sp. isolate from soil.</title>
        <authorList>
            <person name="Chea S."/>
            <person name="Kim D.-U."/>
        </authorList>
    </citation>
    <scope>NUCLEOTIDE SEQUENCE [LARGE SCALE GENOMIC DNA]</scope>
    <source>
        <strain evidence="5 6">DB1703</strain>
    </source>
</reference>
<keyword evidence="3" id="KW-0804">Transcription</keyword>
<dbReference type="PANTHER" id="PTHR30204">
    <property type="entry name" value="REDOX-CYCLING DRUG-SENSING TRANSCRIPTIONAL ACTIVATOR SOXR"/>
    <property type="match status" value="1"/>
</dbReference>
<name>A0A849ID71_9HYPH</name>
<dbReference type="PANTHER" id="PTHR30204:SF94">
    <property type="entry name" value="HEAVY METAL-DEPENDENT TRANSCRIPTIONAL REGULATOR HI_0293-RELATED"/>
    <property type="match status" value="1"/>
</dbReference>
<evidence type="ECO:0000256" key="3">
    <source>
        <dbReference type="ARBA" id="ARBA00023163"/>
    </source>
</evidence>
<sequence length="139" mass="16052">MDFSIGELSRRAQVKVPTIRYYEQIGLLPAPPRTEGKQRRYDETDAGRLNFIRHARELGFEIDAIRELLDMSAQPDRSCDEADEIARRHLGEVDRRIAKLTALRGELTRMISECGHGRVAECRVIQVLADHEMCEHDRH</sequence>
<protein>
    <submittedName>
        <fullName evidence="5">Helix-turn-helix domain-containing protein</fullName>
    </submittedName>
</protein>
<dbReference type="PROSITE" id="PS50937">
    <property type="entry name" value="HTH_MERR_2"/>
    <property type="match status" value="1"/>
</dbReference>
<dbReference type="RefSeq" id="WP_171219377.1">
    <property type="nucleotide sequence ID" value="NZ_JABEPP010000004.1"/>
</dbReference>
<dbReference type="Pfam" id="PF09278">
    <property type="entry name" value="MerR-DNA-bind"/>
    <property type="match status" value="1"/>
</dbReference>
<dbReference type="AlphaFoldDB" id="A0A849ID71"/>
<dbReference type="SMART" id="SM00422">
    <property type="entry name" value="HTH_MERR"/>
    <property type="match status" value="1"/>
</dbReference>
<dbReference type="GO" id="GO:0003700">
    <property type="term" value="F:DNA-binding transcription factor activity"/>
    <property type="evidence" value="ECO:0007669"/>
    <property type="project" value="InterPro"/>
</dbReference>
<organism evidence="5 6">
    <name type="scientific">Enterovirga aerilata</name>
    <dbReference type="NCBI Taxonomy" id="2730920"/>
    <lineage>
        <taxon>Bacteria</taxon>
        <taxon>Pseudomonadati</taxon>
        <taxon>Pseudomonadota</taxon>
        <taxon>Alphaproteobacteria</taxon>
        <taxon>Hyphomicrobiales</taxon>
        <taxon>Methylobacteriaceae</taxon>
        <taxon>Enterovirga</taxon>
    </lineage>
</organism>
<dbReference type="EMBL" id="JABEPP010000004">
    <property type="protein sequence ID" value="NNM73937.1"/>
    <property type="molecule type" value="Genomic_DNA"/>
</dbReference>
<proteinExistence type="predicted"/>
<dbReference type="SUPFAM" id="SSF46955">
    <property type="entry name" value="Putative DNA-binding domain"/>
    <property type="match status" value="1"/>
</dbReference>
<comment type="caution">
    <text evidence="5">The sequence shown here is derived from an EMBL/GenBank/DDBJ whole genome shotgun (WGS) entry which is preliminary data.</text>
</comment>
<dbReference type="PRINTS" id="PR00040">
    <property type="entry name" value="HTHMERR"/>
</dbReference>
<evidence type="ECO:0000256" key="1">
    <source>
        <dbReference type="ARBA" id="ARBA00023015"/>
    </source>
</evidence>
<keyword evidence="1" id="KW-0805">Transcription regulation</keyword>
<dbReference type="InterPro" id="IPR000551">
    <property type="entry name" value="MerR-type_HTH_dom"/>
</dbReference>
<dbReference type="GO" id="GO:0003677">
    <property type="term" value="F:DNA binding"/>
    <property type="evidence" value="ECO:0007669"/>
    <property type="project" value="UniProtKB-KW"/>
</dbReference>
<feature type="domain" description="HTH merR-type" evidence="4">
    <location>
        <begin position="1"/>
        <end position="71"/>
    </location>
</feature>
<keyword evidence="2" id="KW-0238">DNA-binding</keyword>
<keyword evidence="6" id="KW-1185">Reference proteome</keyword>
<dbReference type="InterPro" id="IPR015358">
    <property type="entry name" value="Tscrpt_reg_MerR_DNA-bd"/>
</dbReference>
<dbReference type="InterPro" id="IPR009061">
    <property type="entry name" value="DNA-bd_dom_put_sf"/>
</dbReference>
<dbReference type="Gene3D" id="1.10.1660.10">
    <property type="match status" value="1"/>
</dbReference>
<dbReference type="PROSITE" id="PS00552">
    <property type="entry name" value="HTH_MERR_1"/>
    <property type="match status" value="1"/>
</dbReference>
<dbReference type="Pfam" id="PF00376">
    <property type="entry name" value="MerR"/>
    <property type="match status" value="1"/>
</dbReference>
<gene>
    <name evidence="5" type="ORF">HJG44_16250</name>
</gene>
<dbReference type="InterPro" id="IPR047057">
    <property type="entry name" value="MerR_fam"/>
</dbReference>
<evidence type="ECO:0000313" key="6">
    <source>
        <dbReference type="Proteomes" id="UP000564885"/>
    </source>
</evidence>
<dbReference type="Proteomes" id="UP000564885">
    <property type="component" value="Unassembled WGS sequence"/>
</dbReference>
<accession>A0A849ID71</accession>
<evidence type="ECO:0000256" key="2">
    <source>
        <dbReference type="ARBA" id="ARBA00023125"/>
    </source>
</evidence>
<evidence type="ECO:0000259" key="4">
    <source>
        <dbReference type="PROSITE" id="PS50937"/>
    </source>
</evidence>